<keyword evidence="2 5" id="KW-0489">Methyltransferase</keyword>
<accession>A0A6M3K330</accession>
<dbReference type="InterPro" id="IPR001091">
    <property type="entry name" value="RM_Methyltransferase"/>
</dbReference>
<name>A0A6M3K330_9ZZZZ</name>
<evidence type="ECO:0000259" key="4">
    <source>
        <dbReference type="Pfam" id="PF01555"/>
    </source>
</evidence>
<dbReference type="InterPro" id="IPR002052">
    <property type="entry name" value="DNA_methylase_N6_adenine_CS"/>
</dbReference>
<evidence type="ECO:0000313" key="5">
    <source>
        <dbReference type="EMBL" id="QJA75327.1"/>
    </source>
</evidence>
<dbReference type="EMBL" id="MT142156">
    <property type="protein sequence ID" value="QJA75327.1"/>
    <property type="molecule type" value="Genomic_DNA"/>
</dbReference>
<dbReference type="Gene3D" id="3.40.50.150">
    <property type="entry name" value="Vaccinia Virus protein VP39"/>
    <property type="match status" value="1"/>
</dbReference>
<organism evidence="5">
    <name type="scientific">viral metagenome</name>
    <dbReference type="NCBI Taxonomy" id="1070528"/>
    <lineage>
        <taxon>unclassified sequences</taxon>
        <taxon>metagenomes</taxon>
        <taxon>organismal metagenomes</taxon>
    </lineage>
</organism>
<sequence>MKPYYDHGGITIYNCDCMDILPELEPVDLVLTDPPYGIADKWVGGFSNKHGWSNAHKQKRLRNSWDISPSHKVFDLILKLSKYQIIWGGNYFSLPISRCWLVWNKPERGFSLSEAELAWTNADNIVRVCDSNRHSDTREHPTQKPVKLMKWCMSLSWTKNVKTILDPFVGSGTTLVAAKELGRKAMGIDKEEQYCEIAARRLSQEVFPFKEMK</sequence>
<dbReference type="SUPFAM" id="SSF53335">
    <property type="entry name" value="S-adenosyl-L-methionine-dependent methyltransferases"/>
    <property type="match status" value="1"/>
</dbReference>
<dbReference type="Pfam" id="PF01555">
    <property type="entry name" value="N6_N4_Mtase"/>
    <property type="match status" value="1"/>
</dbReference>
<keyword evidence="3 5" id="KW-0808">Transferase</keyword>
<dbReference type="PANTHER" id="PTHR13370:SF3">
    <property type="entry name" value="TRNA (GUANINE(10)-N2)-METHYLTRANSFERASE HOMOLOG"/>
    <property type="match status" value="1"/>
</dbReference>
<evidence type="ECO:0000256" key="1">
    <source>
        <dbReference type="ARBA" id="ARBA00006594"/>
    </source>
</evidence>
<protein>
    <submittedName>
        <fullName evidence="5">Putative methyltransferase</fullName>
    </submittedName>
</protein>
<reference evidence="5" key="1">
    <citation type="submission" date="2020-03" db="EMBL/GenBank/DDBJ databases">
        <title>The deep terrestrial virosphere.</title>
        <authorList>
            <person name="Holmfeldt K."/>
            <person name="Nilsson E."/>
            <person name="Simone D."/>
            <person name="Lopez-Fernandez M."/>
            <person name="Wu X."/>
            <person name="de Brujin I."/>
            <person name="Lundin D."/>
            <person name="Andersson A."/>
            <person name="Bertilsson S."/>
            <person name="Dopson M."/>
        </authorList>
    </citation>
    <scope>NUCLEOTIDE SEQUENCE</scope>
    <source>
        <strain evidence="5">MM415A01816</strain>
    </source>
</reference>
<dbReference type="PROSITE" id="PS00092">
    <property type="entry name" value="N6_MTASE"/>
    <property type="match status" value="1"/>
</dbReference>
<dbReference type="InterPro" id="IPR029063">
    <property type="entry name" value="SAM-dependent_MTases_sf"/>
</dbReference>
<dbReference type="PANTHER" id="PTHR13370">
    <property type="entry name" value="RNA METHYLASE-RELATED"/>
    <property type="match status" value="1"/>
</dbReference>
<comment type="similarity">
    <text evidence="1">Belongs to the N(4)/N(6)-methyltransferase family.</text>
</comment>
<dbReference type="InterPro" id="IPR002941">
    <property type="entry name" value="DNA_methylase_N4/N6"/>
</dbReference>
<dbReference type="GO" id="GO:0009007">
    <property type="term" value="F:site-specific DNA-methyltransferase (adenine-specific) activity"/>
    <property type="evidence" value="ECO:0007669"/>
    <property type="project" value="TreeGrafter"/>
</dbReference>
<dbReference type="GO" id="GO:0008170">
    <property type="term" value="F:N-methyltransferase activity"/>
    <property type="evidence" value="ECO:0007669"/>
    <property type="project" value="InterPro"/>
</dbReference>
<dbReference type="GO" id="GO:0005737">
    <property type="term" value="C:cytoplasm"/>
    <property type="evidence" value="ECO:0007669"/>
    <property type="project" value="TreeGrafter"/>
</dbReference>
<gene>
    <name evidence="5" type="ORF">MM415A01816_0006</name>
</gene>
<evidence type="ECO:0000256" key="2">
    <source>
        <dbReference type="ARBA" id="ARBA00022603"/>
    </source>
</evidence>
<proteinExistence type="inferred from homology"/>
<dbReference type="GO" id="GO:0003677">
    <property type="term" value="F:DNA binding"/>
    <property type="evidence" value="ECO:0007669"/>
    <property type="project" value="InterPro"/>
</dbReference>
<evidence type="ECO:0000256" key="3">
    <source>
        <dbReference type="ARBA" id="ARBA00022679"/>
    </source>
</evidence>
<dbReference type="PRINTS" id="PR00508">
    <property type="entry name" value="S21N4MTFRASE"/>
</dbReference>
<dbReference type="AlphaFoldDB" id="A0A6M3K330"/>
<dbReference type="GO" id="GO:0032259">
    <property type="term" value="P:methylation"/>
    <property type="evidence" value="ECO:0007669"/>
    <property type="project" value="UniProtKB-KW"/>
</dbReference>
<feature type="domain" description="DNA methylase N-4/N-6" evidence="4">
    <location>
        <begin position="62"/>
        <end position="199"/>
    </location>
</feature>